<dbReference type="Proteomes" id="UP000190037">
    <property type="component" value="Unassembled WGS sequence"/>
</dbReference>
<keyword evidence="3" id="KW-1185">Reference proteome</keyword>
<dbReference type="STRING" id="159449.B4N89_09330"/>
<proteinExistence type="predicted"/>
<reference evidence="2 3" key="1">
    <citation type="submission" date="2017-03" db="EMBL/GenBank/DDBJ databases">
        <title>Draft genome sequence of Streptomyces scabrisporus NF3, endophyte isolated from Amphipterygium adstringens.</title>
        <authorList>
            <person name="Vazquez M."/>
            <person name="Ceapa C.D."/>
            <person name="Rodriguez Luna D."/>
            <person name="Sanchez Esquivel S."/>
        </authorList>
    </citation>
    <scope>NUCLEOTIDE SEQUENCE [LARGE SCALE GENOMIC DNA]</scope>
    <source>
        <strain evidence="2 3">NF3</strain>
    </source>
</reference>
<dbReference type="OrthoDB" id="5193039at2"/>
<evidence type="ECO:0000256" key="1">
    <source>
        <dbReference type="SAM" id="Phobius"/>
    </source>
</evidence>
<feature type="transmembrane region" description="Helical" evidence="1">
    <location>
        <begin position="9"/>
        <end position="26"/>
    </location>
</feature>
<dbReference type="eggNOG" id="COG5336">
    <property type="taxonomic scope" value="Bacteria"/>
</dbReference>
<gene>
    <name evidence="2" type="ORF">B4N89_09330</name>
</gene>
<evidence type="ECO:0000313" key="2">
    <source>
        <dbReference type="EMBL" id="OPC81127.1"/>
    </source>
</evidence>
<organism evidence="2 3">
    <name type="scientific">Embleya scabrispora</name>
    <dbReference type="NCBI Taxonomy" id="159449"/>
    <lineage>
        <taxon>Bacteria</taxon>
        <taxon>Bacillati</taxon>
        <taxon>Actinomycetota</taxon>
        <taxon>Actinomycetes</taxon>
        <taxon>Kitasatosporales</taxon>
        <taxon>Streptomycetaceae</taxon>
        <taxon>Embleya</taxon>
    </lineage>
</organism>
<keyword evidence="1" id="KW-0472">Membrane</keyword>
<evidence type="ECO:0000313" key="3">
    <source>
        <dbReference type="Proteomes" id="UP000190037"/>
    </source>
</evidence>
<keyword evidence="1" id="KW-0812">Transmembrane</keyword>
<dbReference type="AlphaFoldDB" id="A0A1T3NWA8"/>
<keyword evidence="1" id="KW-1133">Transmembrane helix</keyword>
<feature type="transmembrane region" description="Helical" evidence="1">
    <location>
        <begin position="32"/>
        <end position="54"/>
    </location>
</feature>
<dbReference type="RefSeq" id="WP_078975432.1">
    <property type="nucleotide sequence ID" value="NZ_MWQN01000001.1"/>
</dbReference>
<protein>
    <submittedName>
        <fullName evidence="2">Uncharacterized protein</fullName>
    </submittedName>
</protein>
<sequence length="60" mass="6372">MDGAAWSSVGYLLSGMLIYGGIGWLIDRWTGHSALFLPIGLVVGIALALVLVFVRHGRSS</sequence>
<dbReference type="EMBL" id="MWQN01000001">
    <property type="protein sequence ID" value="OPC81127.1"/>
    <property type="molecule type" value="Genomic_DNA"/>
</dbReference>
<accession>A0A1T3NWA8</accession>
<name>A0A1T3NWA8_9ACTN</name>
<comment type="caution">
    <text evidence="2">The sequence shown here is derived from an EMBL/GenBank/DDBJ whole genome shotgun (WGS) entry which is preliminary data.</text>
</comment>